<feature type="coiled-coil region" evidence="1">
    <location>
        <begin position="1054"/>
        <end position="1126"/>
    </location>
</feature>
<evidence type="ECO:0000313" key="5">
    <source>
        <dbReference type="Proteomes" id="UP000806211"/>
    </source>
</evidence>
<dbReference type="InterPro" id="IPR002716">
    <property type="entry name" value="PIN_dom"/>
</dbReference>
<dbReference type="Pfam" id="PF13638">
    <property type="entry name" value="PIN_4"/>
    <property type="match status" value="1"/>
</dbReference>
<keyword evidence="5" id="KW-1185">Reference proteome</keyword>
<evidence type="ECO:0000259" key="3">
    <source>
        <dbReference type="SMART" id="SM00670"/>
    </source>
</evidence>
<accession>A0ABR9REM8</accession>
<dbReference type="EMBL" id="JADCKF010000015">
    <property type="protein sequence ID" value="MBE5057152.1"/>
    <property type="molecule type" value="Genomic_DNA"/>
</dbReference>
<evidence type="ECO:0000256" key="2">
    <source>
        <dbReference type="SAM" id="MobiDB-lite"/>
    </source>
</evidence>
<dbReference type="RefSeq" id="WP_193539049.1">
    <property type="nucleotide sequence ID" value="NZ_JADCKF010000015.1"/>
</dbReference>
<protein>
    <recommendedName>
        <fullName evidence="3">PIN domain-containing protein</fullName>
    </recommendedName>
</protein>
<evidence type="ECO:0000256" key="1">
    <source>
        <dbReference type="SAM" id="Coils"/>
    </source>
</evidence>
<name>A0ABR9REM8_9FIRM</name>
<keyword evidence="1" id="KW-0175">Coiled coil</keyword>
<reference evidence="4 5" key="1">
    <citation type="submission" date="2020-10" db="EMBL/GenBank/DDBJ databases">
        <title>ChiBAC.</title>
        <authorList>
            <person name="Zenner C."/>
            <person name="Hitch T.C.A."/>
            <person name="Clavel T."/>
        </authorList>
    </citation>
    <scope>NUCLEOTIDE SEQUENCE [LARGE SCALE GENOMIC DNA]</scope>
    <source>
        <strain evidence="4 5">DSM 107456</strain>
    </source>
</reference>
<dbReference type="SUPFAM" id="SSF88723">
    <property type="entry name" value="PIN domain-like"/>
    <property type="match status" value="1"/>
</dbReference>
<dbReference type="Gene3D" id="3.40.50.1010">
    <property type="entry name" value="5'-nuclease"/>
    <property type="match status" value="1"/>
</dbReference>
<dbReference type="PANTHER" id="PTHR16161:SF0">
    <property type="entry name" value="TRANSCRIPTIONAL PROTEIN SWT1"/>
    <property type="match status" value="1"/>
</dbReference>
<gene>
    <name evidence="4" type="ORF">INF37_14315</name>
</gene>
<dbReference type="InterPro" id="IPR052626">
    <property type="entry name" value="SWT1_Regulator"/>
</dbReference>
<dbReference type="SMART" id="SM00670">
    <property type="entry name" value="PINc"/>
    <property type="match status" value="1"/>
</dbReference>
<dbReference type="Proteomes" id="UP000806211">
    <property type="component" value="Unassembled WGS sequence"/>
</dbReference>
<proteinExistence type="predicted"/>
<feature type="region of interest" description="Disordered" evidence="2">
    <location>
        <begin position="1014"/>
        <end position="1044"/>
    </location>
</feature>
<dbReference type="InterPro" id="IPR029060">
    <property type="entry name" value="PIN-like_dom_sf"/>
</dbReference>
<feature type="domain" description="PIN" evidence="3">
    <location>
        <begin position="1155"/>
        <end position="1276"/>
    </location>
</feature>
<organism evidence="4 5">
    <name type="scientific">Pseudoflavonifractor gallinarum</name>
    <dbReference type="NCBI Taxonomy" id="2779352"/>
    <lineage>
        <taxon>Bacteria</taxon>
        <taxon>Bacillati</taxon>
        <taxon>Bacillota</taxon>
        <taxon>Clostridia</taxon>
        <taxon>Eubacteriales</taxon>
        <taxon>Oscillospiraceae</taxon>
        <taxon>Pseudoflavonifractor</taxon>
    </lineage>
</organism>
<sequence length="1415" mass="163065">MPFKIYTYEDPYKLDKADFWNEISALPHFCSARTLVNGLKDVLGDRIEGLICPLDELVKHEDVYMQWTDNISLRIQQYSAFSAVFKKLLEKRKISKPFHMALAHNQNHFLEAVRLFIELDIGASAVDASKGNTEQRLFVYMLKQAQQSSLFRFPETPCREKLKEIVVSLAKKEVEECTGTPQEAKRCERAVDITKAQPFDSIVVHGVHQFTPVQLRLLLAMEKMGITIIFLFNYQKKYSKIYSSWNEIYGCFEVPIHHDTAVCEYELPTMQNPSNALACAIGEICEDRNAVGGPLLRKWHKLYKSVQLMEFANITEYAHFVSNHFDAAIQRYSESRSVMERGNDVWNNAAVLRHLDEQVYTANKDVHTLLKIYYPEYAKDRHFLSYPIGQFFSAIYRLWDYEHRQIIFDINAIKECLSSDILSVAPGEVLLRTFYNVAILFENVTTYEEFQSKIIEGYAKNYDKLAATPGTDTLSELKNLSVYNKYKVAKKDLLTLIRAIEEINEIATYLFALDNSREDFINFGKHFRNLEEFLKQRELALANEQERALISDLQLRLDKIKPENSTFSGTFRDLQEGLYYYLKQKNDEDQGVDWIVKNYEQIDGDILQSKRQFEKEQRKVYHFACVSDRDMNMSVNDQLPWPLTDEFIRAAYSPIDLQFQVYYTALGERSNFLRYALFYGLCYNRCDVRLSYVRQYGDETTEPYALLSILGLLPKADLIERVNKPVPFSISVGQDVTKGVKYDRYQMMDMFLCPYRFFLDYVMEDGPVIQGNFLYQKYFENLLIEAVWKQIGKQNRSDVMKFLPQILAQETQKLEPYFKFWKSTEILDLRARAKNYLVHEIITEDHGTTVKPYDPSHMQTRKLFGTALFSVDISEVEIKNPYHEFESLARRDGWKKIYSLRKLPKPENQMPVDILRGETKNYLNQTFGKGKTAIPSDWCIYCVHRGNCMESFLCSQISMSSSRNEPRSNSESHTNTSAKALRPSVLESLTVNIEEPLVLKPVAHGALATDATHDEAENAVSASSPPAIPDPTVENTPSEGKVAPNEWGNFEQILKTIQEMVEGNRQEIQSLKGELTSRKSRREDTTRIEARLAEEERRSQELLDKLTETEDRLATTEAQNRDLSHTVKTQDALLERKRALEFTEDELEELHRYSTIIVFDTCSIMNYPNLLDGVNDGELVVVPKDVNNELEHHKTRFGADERKIKAQRAISAIFNYKRHFPLTYAEGLTDLVPNVYRADTGEKEQNDNMILSVALRYKYYTDIPVIFITDDRSLSNKASGEGLEVWTAKDFLTPPESSFEDVPQAVVSAETVVGTEPAESSEATQITAEKTSAVAEAERRAKAQEEYLAQKISLKVLHLEASQISVLQNNGIRTLADFMAQTESSFAGLKVKKGVPFTARFLKEQERIKRKLENL</sequence>
<evidence type="ECO:0000313" key="4">
    <source>
        <dbReference type="EMBL" id="MBE5057152.1"/>
    </source>
</evidence>
<dbReference type="PANTHER" id="PTHR16161">
    <property type="entry name" value="TRANSCRIPTIONAL PROTEIN SWT1"/>
    <property type="match status" value="1"/>
</dbReference>
<comment type="caution">
    <text evidence="4">The sequence shown here is derived from an EMBL/GenBank/DDBJ whole genome shotgun (WGS) entry which is preliminary data.</text>
</comment>